<organism evidence="5 6">
    <name type="scientific">Sanghuangporus baumii</name>
    <name type="common">Phellinus baumii</name>
    <dbReference type="NCBI Taxonomy" id="108892"/>
    <lineage>
        <taxon>Eukaryota</taxon>
        <taxon>Fungi</taxon>
        <taxon>Dikarya</taxon>
        <taxon>Basidiomycota</taxon>
        <taxon>Agaricomycotina</taxon>
        <taxon>Agaricomycetes</taxon>
        <taxon>Hymenochaetales</taxon>
        <taxon>Hymenochaetaceae</taxon>
        <taxon>Sanghuangporus</taxon>
    </lineage>
</organism>
<dbReference type="InterPro" id="IPR033433">
    <property type="entry name" value="GtaA_N"/>
</dbReference>
<dbReference type="OrthoDB" id="3918848at2759"/>
<evidence type="ECO:0000256" key="2">
    <source>
        <dbReference type="SAM" id="Phobius"/>
    </source>
</evidence>
<evidence type="ECO:0000259" key="4">
    <source>
        <dbReference type="Pfam" id="PF17168"/>
    </source>
</evidence>
<dbReference type="InterPro" id="IPR052743">
    <property type="entry name" value="Glutaminase_GtaA"/>
</dbReference>
<feature type="domain" description="Glutaminase A N-terminal" evidence="4">
    <location>
        <begin position="76"/>
        <end position="304"/>
    </location>
</feature>
<keyword evidence="2" id="KW-0812">Transmembrane</keyword>
<dbReference type="GO" id="GO:0005975">
    <property type="term" value="P:carbohydrate metabolic process"/>
    <property type="evidence" value="ECO:0007669"/>
    <property type="project" value="InterPro"/>
</dbReference>
<gene>
    <name evidence="5" type="ORF">A7U60_g1782</name>
</gene>
<keyword evidence="6" id="KW-1185">Reference proteome</keyword>
<dbReference type="Pfam" id="PF16335">
    <property type="entry name" value="GtaA_6_Hairpin"/>
    <property type="match status" value="1"/>
</dbReference>
<name>A0A9Q5I3S4_SANBA</name>
<comment type="caution">
    <text evidence="5">The sequence shown here is derived from an EMBL/GenBank/DDBJ whole genome shotgun (WGS) entry which is preliminary data.</text>
</comment>
<dbReference type="Pfam" id="PF17168">
    <property type="entry name" value="DUF5127"/>
    <property type="match status" value="1"/>
</dbReference>
<feature type="transmembrane region" description="Helical" evidence="2">
    <location>
        <begin position="687"/>
        <end position="710"/>
    </location>
</feature>
<evidence type="ECO:0000256" key="1">
    <source>
        <dbReference type="SAM" id="MobiDB-lite"/>
    </source>
</evidence>
<feature type="region of interest" description="Disordered" evidence="1">
    <location>
        <begin position="733"/>
        <end position="784"/>
    </location>
</feature>
<feature type="compositionally biased region" description="Acidic residues" evidence="1">
    <location>
        <begin position="799"/>
        <end position="808"/>
    </location>
</feature>
<feature type="compositionally biased region" description="Basic and acidic residues" evidence="1">
    <location>
        <begin position="837"/>
        <end position="846"/>
    </location>
</feature>
<dbReference type="EMBL" id="LNZH02000111">
    <property type="protein sequence ID" value="OCB90974.1"/>
    <property type="molecule type" value="Genomic_DNA"/>
</dbReference>
<feature type="compositionally biased region" description="Polar residues" evidence="1">
    <location>
        <begin position="760"/>
        <end position="781"/>
    </location>
</feature>
<dbReference type="PANTHER" id="PTHR31987">
    <property type="entry name" value="GLUTAMINASE A-RELATED"/>
    <property type="match status" value="1"/>
</dbReference>
<evidence type="ECO:0000313" key="6">
    <source>
        <dbReference type="Proteomes" id="UP000757232"/>
    </source>
</evidence>
<protein>
    <submittedName>
        <fullName evidence="5">DUF1793-domain-containing protein</fullName>
    </submittedName>
</protein>
<accession>A0A9Q5I3S4</accession>
<dbReference type="InterPro" id="IPR008928">
    <property type="entry name" value="6-hairpin_glycosidase_sf"/>
</dbReference>
<feature type="region of interest" description="Disordered" evidence="1">
    <location>
        <begin position="799"/>
        <end position="846"/>
    </location>
</feature>
<sequence length="884" mass="95814">MPLAVKHPYVNAWMALGFGTTRSGALYQEWPNTFTISNVLGWYASIRVDGEAYRLMGATGVPSTTAVQQSFVFTPTRSSYIMQAGPVNVNMTFLSPVEATDLVHQSMPFSYLYFTVQSTDGNEHSIQFYSDLSGEWISGNTGLESQWQINESSNFVYLQMNLVTSGPYQEINNRPQDATVYHCVKKTNSVSWQIGPADDIRGLFANETGLNKQAQQGTHPVDNPFNTLGIAVDIGSVSSTSEPVAYALGVVRDPAIRYSNELVQIEERSSYYWSQFTNIHDVIAEVLNHFDDALSGAISLDSEILGAAGQISGNYADILSLSTRQAMGALEYTLLKSDDSFNTSDVKAFMKDMGGIGSGGVNAVDVLYSAMPVYLYLNPAILGYLLSPLLDYQESTQYTNPYAAQDLGGPFPNATGNPDGHDQKIEHSANMLIMSLAHAQASGDGSLLAQHYDLLNEWAGYLVNNTMNPVDETTSSSDGISSTNQTNLILKGIIGIGAMAKISEYSGHTDDQSRYDGIAKQYVQQWTDLASASDQLVLNFGSGSSGLIYNLYADKLLQLNLIDSSVYSLQTSFYKQQTSSWKYGIPLDSSNTSSITRSDWMLFAASSASDTTVRDAMISQVWEYAAVNSDQNLPFAISYRPDNGSWIAGQNSPAQGAMFAPLALNVPLKSVKFTGGGGSGGSNNTPVIVGATVGGVAGLGIIGALLFLFYRRRRQQQKGIYNRTDRIERVKPSKFPSESVLEPLSSTVRPGMYDMRTVPYPSQTNTSETFNANGGTPNTVTLHPATSAPFHVRNLADAESDGAADADDSSALGGGFSTSGSSRPMPVTPRSRNKSATHQDELRSEVDDLRREIERIKEERAVLNEAPPSYDEEVVNALGSPAVR</sequence>
<reference evidence="5" key="1">
    <citation type="submission" date="2016-06" db="EMBL/GenBank/DDBJ databases">
        <title>Draft Genome sequence of the fungus Inonotus baumii.</title>
        <authorList>
            <person name="Zhu H."/>
            <person name="Lin W."/>
        </authorList>
    </citation>
    <scope>NUCLEOTIDE SEQUENCE</scope>
    <source>
        <strain evidence="5">821</strain>
    </source>
</reference>
<keyword evidence="2" id="KW-1133">Transmembrane helix</keyword>
<dbReference type="AlphaFoldDB" id="A0A9Q5I3S4"/>
<evidence type="ECO:0000259" key="3">
    <source>
        <dbReference type="Pfam" id="PF16335"/>
    </source>
</evidence>
<feature type="region of interest" description="Disordered" evidence="1">
    <location>
        <begin position="864"/>
        <end position="884"/>
    </location>
</feature>
<proteinExistence type="predicted"/>
<dbReference type="SUPFAM" id="SSF48208">
    <property type="entry name" value="Six-hairpin glycosidases"/>
    <property type="match status" value="1"/>
</dbReference>
<dbReference type="CDD" id="cd12087">
    <property type="entry name" value="TM_EGFR-like"/>
    <property type="match status" value="1"/>
</dbReference>
<evidence type="ECO:0000313" key="5">
    <source>
        <dbReference type="EMBL" id="OCB90974.1"/>
    </source>
</evidence>
<dbReference type="Proteomes" id="UP000757232">
    <property type="component" value="Unassembled WGS sequence"/>
</dbReference>
<keyword evidence="2" id="KW-0472">Membrane</keyword>
<dbReference type="InterPro" id="IPR032514">
    <property type="entry name" value="GtaA_central"/>
</dbReference>
<feature type="domain" description="Glutaminase A central" evidence="3">
    <location>
        <begin position="313"/>
        <end position="661"/>
    </location>
</feature>
<dbReference type="PANTHER" id="PTHR31987:SF1">
    <property type="entry name" value="GLUTAMINASE A"/>
    <property type="match status" value="1"/>
</dbReference>